<dbReference type="EMBL" id="JACYFU010000006">
    <property type="protein sequence ID" value="MBD8067330.1"/>
    <property type="molecule type" value="Genomic_DNA"/>
</dbReference>
<keyword evidence="3" id="KW-1185">Reference proteome</keyword>
<proteinExistence type="predicted"/>
<dbReference type="AlphaFoldDB" id="A0A927FVY3"/>
<dbReference type="Proteomes" id="UP000654108">
    <property type="component" value="Unassembled WGS sequence"/>
</dbReference>
<evidence type="ECO:0000259" key="1">
    <source>
        <dbReference type="Pfam" id="PF13827"/>
    </source>
</evidence>
<feature type="domain" description="DUF4189" evidence="1">
    <location>
        <begin position="33"/>
        <end position="106"/>
    </location>
</feature>
<sequence>MRPLLVVGVSPALAAWAVAQSGHEQPYWQRFRLPDMAHDNAMSACSAHYPDCRVVVSGNSGCVAIATTGSQWGVAWAGSQPRADDAAMRICDGLNAGPCTIEHQFCGR</sequence>
<accession>A0A927FVY3</accession>
<reference evidence="2" key="1">
    <citation type="submission" date="2020-09" db="EMBL/GenBank/DDBJ databases">
        <title>Genome seq and assembly of Devosia sp.</title>
        <authorList>
            <person name="Chhetri G."/>
        </authorList>
    </citation>
    <scope>NUCLEOTIDE SEQUENCE</scope>
    <source>
        <strain evidence="2">PTR5</strain>
    </source>
</reference>
<dbReference type="InterPro" id="IPR025240">
    <property type="entry name" value="DUF4189"/>
</dbReference>
<gene>
    <name evidence="2" type="ORF">IC608_17810</name>
</gene>
<comment type="caution">
    <text evidence="2">The sequence shown here is derived from an EMBL/GenBank/DDBJ whole genome shotgun (WGS) entry which is preliminary data.</text>
</comment>
<name>A0A927FVY3_9HYPH</name>
<organism evidence="2 3">
    <name type="scientific">Devosia oryzisoli</name>
    <dbReference type="NCBI Taxonomy" id="2774138"/>
    <lineage>
        <taxon>Bacteria</taxon>
        <taxon>Pseudomonadati</taxon>
        <taxon>Pseudomonadota</taxon>
        <taxon>Alphaproteobacteria</taxon>
        <taxon>Hyphomicrobiales</taxon>
        <taxon>Devosiaceae</taxon>
        <taxon>Devosia</taxon>
    </lineage>
</organism>
<evidence type="ECO:0000313" key="3">
    <source>
        <dbReference type="Proteomes" id="UP000654108"/>
    </source>
</evidence>
<protein>
    <submittedName>
        <fullName evidence="2">DUF4189 domain-containing protein</fullName>
    </submittedName>
</protein>
<evidence type="ECO:0000313" key="2">
    <source>
        <dbReference type="EMBL" id="MBD8067330.1"/>
    </source>
</evidence>
<dbReference type="Pfam" id="PF13827">
    <property type="entry name" value="DUF4189"/>
    <property type="match status" value="1"/>
</dbReference>